<proteinExistence type="inferred from homology"/>
<dbReference type="PANTHER" id="PTHR34478:SF2">
    <property type="entry name" value="MEMBRANE PROTEIN"/>
    <property type="match status" value="1"/>
</dbReference>
<evidence type="ECO:0000256" key="1">
    <source>
        <dbReference type="ARBA" id="ARBA00004167"/>
    </source>
</evidence>
<dbReference type="InterPro" id="IPR023353">
    <property type="entry name" value="LemA-like_dom_sf"/>
</dbReference>
<gene>
    <name evidence="7" type="ORF">JI746_14265</name>
</gene>
<evidence type="ECO:0000256" key="2">
    <source>
        <dbReference type="ARBA" id="ARBA00008854"/>
    </source>
</evidence>
<protein>
    <submittedName>
        <fullName evidence="7">LemA family protein</fullName>
    </submittedName>
</protein>
<comment type="caution">
    <text evidence="7">The sequence shown here is derived from an EMBL/GenBank/DDBJ whole genome shotgun (WGS) entry which is preliminary data.</text>
</comment>
<evidence type="ECO:0000313" key="8">
    <source>
        <dbReference type="Proteomes" id="UP000622707"/>
    </source>
</evidence>
<keyword evidence="3 6" id="KW-0812">Transmembrane</keyword>
<evidence type="ECO:0000256" key="3">
    <source>
        <dbReference type="ARBA" id="ARBA00022692"/>
    </source>
</evidence>
<evidence type="ECO:0000313" key="7">
    <source>
        <dbReference type="EMBL" id="MBL0426274.1"/>
    </source>
</evidence>
<organism evidence="7 8">
    <name type="scientific">Ramlibacter alkalitolerans</name>
    <dbReference type="NCBI Taxonomy" id="2039631"/>
    <lineage>
        <taxon>Bacteria</taxon>
        <taxon>Pseudomonadati</taxon>
        <taxon>Pseudomonadota</taxon>
        <taxon>Betaproteobacteria</taxon>
        <taxon>Burkholderiales</taxon>
        <taxon>Comamonadaceae</taxon>
        <taxon>Ramlibacter</taxon>
    </lineage>
</organism>
<keyword evidence="5 6" id="KW-0472">Membrane</keyword>
<dbReference type="SUPFAM" id="SSF140478">
    <property type="entry name" value="LemA-like"/>
    <property type="match status" value="1"/>
</dbReference>
<dbReference type="EMBL" id="JAEQND010000007">
    <property type="protein sequence ID" value="MBL0426274.1"/>
    <property type="molecule type" value="Genomic_DNA"/>
</dbReference>
<evidence type="ECO:0000256" key="6">
    <source>
        <dbReference type="SAM" id="Phobius"/>
    </source>
</evidence>
<comment type="subcellular location">
    <subcellularLocation>
        <location evidence="1">Membrane</location>
        <topology evidence="1">Single-pass membrane protein</topology>
    </subcellularLocation>
</comment>
<reference evidence="7 8" key="1">
    <citation type="journal article" date="2017" name="Int. J. Syst. Evol. Microbiol.">
        <title>Ramlibacter alkalitolerans sp. nov., alkali-tolerant bacterium isolated from soil of ginseng.</title>
        <authorList>
            <person name="Lee D.H."/>
            <person name="Cha C.J."/>
        </authorList>
    </citation>
    <scope>NUCLEOTIDE SEQUENCE [LARGE SCALE GENOMIC DNA]</scope>
    <source>
        <strain evidence="7 8">KACC 19305</strain>
    </source>
</reference>
<evidence type="ECO:0000256" key="5">
    <source>
        <dbReference type="ARBA" id="ARBA00023136"/>
    </source>
</evidence>
<evidence type="ECO:0000256" key="4">
    <source>
        <dbReference type="ARBA" id="ARBA00022989"/>
    </source>
</evidence>
<comment type="similarity">
    <text evidence="2">Belongs to the LemA family.</text>
</comment>
<accession>A0ABS1JPT0</accession>
<dbReference type="Gene3D" id="1.20.1440.20">
    <property type="entry name" value="LemA-like domain"/>
    <property type="match status" value="1"/>
</dbReference>
<dbReference type="Pfam" id="PF04011">
    <property type="entry name" value="LemA"/>
    <property type="match status" value="1"/>
</dbReference>
<dbReference type="PANTHER" id="PTHR34478">
    <property type="entry name" value="PROTEIN LEMA"/>
    <property type="match status" value="1"/>
</dbReference>
<dbReference type="InterPro" id="IPR007156">
    <property type="entry name" value="MamQ_LemA"/>
</dbReference>
<keyword evidence="8" id="KW-1185">Reference proteome</keyword>
<name>A0ABS1JPT0_9BURK</name>
<sequence>MGRRFSVVSATWIVVAALAALVVWIVAAFNALVQRRNRIANAYAQIDVQLKRRYDLIPNLVEVAKRYLTHEASTLEAVARARGAAVTAAAAARARPTDAAVVTVLAAAERDLGGSMGRLMAVAEAYPELKADATMQSLSEELTSTENRIGFARQAYNDEVLAYNDAAMQFPTLVAARLFGFAPAAMMQSTQNAQEREAPRLAF</sequence>
<keyword evidence="4 6" id="KW-1133">Transmembrane helix</keyword>
<feature type="transmembrane region" description="Helical" evidence="6">
    <location>
        <begin position="12"/>
        <end position="33"/>
    </location>
</feature>
<dbReference type="Proteomes" id="UP000622707">
    <property type="component" value="Unassembled WGS sequence"/>
</dbReference>